<dbReference type="EMBL" id="NMUH01009056">
    <property type="protein sequence ID" value="MQM19611.1"/>
    <property type="molecule type" value="Genomic_DNA"/>
</dbReference>
<protein>
    <submittedName>
        <fullName evidence="2">Uncharacterized protein</fullName>
    </submittedName>
</protein>
<sequence>MSRSERDTPARLDPKINAKAHRTRGVTPRCDEKATHPDVATHMTIAVDTHAATPTRHPAWTRQWPVIPRHRTEAGTPGVTAGIEIRWPYHASKQARARARSCNTNQARRH</sequence>
<evidence type="ECO:0000313" key="3">
    <source>
        <dbReference type="Proteomes" id="UP000652761"/>
    </source>
</evidence>
<organism evidence="2 3">
    <name type="scientific">Colocasia esculenta</name>
    <name type="common">Wild taro</name>
    <name type="synonym">Arum esculentum</name>
    <dbReference type="NCBI Taxonomy" id="4460"/>
    <lineage>
        <taxon>Eukaryota</taxon>
        <taxon>Viridiplantae</taxon>
        <taxon>Streptophyta</taxon>
        <taxon>Embryophyta</taxon>
        <taxon>Tracheophyta</taxon>
        <taxon>Spermatophyta</taxon>
        <taxon>Magnoliopsida</taxon>
        <taxon>Liliopsida</taxon>
        <taxon>Araceae</taxon>
        <taxon>Aroideae</taxon>
        <taxon>Colocasieae</taxon>
        <taxon>Colocasia</taxon>
    </lineage>
</organism>
<dbReference type="AlphaFoldDB" id="A0A843XKA4"/>
<accession>A0A843XKA4</accession>
<gene>
    <name evidence="2" type="ORF">Taro_052620</name>
</gene>
<feature type="compositionally biased region" description="Polar residues" evidence="1">
    <location>
        <begin position="101"/>
        <end position="110"/>
    </location>
</feature>
<dbReference type="Proteomes" id="UP000652761">
    <property type="component" value="Unassembled WGS sequence"/>
</dbReference>
<proteinExistence type="predicted"/>
<comment type="caution">
    <text evidence="2">The sequence shown here is derived from an EMBL/GenBank/DDBJ whole genome shotgun (WGS) entry which is preliminary data.</text>
</comment>
<keyword evidence="3" id="KW-1185">Reference proteome</keyword>
<reference evidence="2" key="1">
    <citation type="submission" date="2017-07" db="EMBL/GenBank/DDBJ databases">
        <title>Taro Niue Genome Assembly and Annotation.</title>
        <authorList>
            <person name="Atibalentja N."/>
            <person name="Keating K."/>
            <person name="Fields C.J."/>
        </authorList>
    </citation>
    <scope>NUCLEOTIDE SEQUENCE</scope>
    <source>
        <strain evidence="2">Niue_2</strain>
        <tissue evidence="2">Leaf</tissue>
    </source>
</reference>
<feature type="region of interest" description="Disordered" evidence="1">
    <location>
        <begin position="91"/>
        <end position="110"/>
    </location>
</feature>
<evidence type="ECO:0000256" key="1">
    <source>
        <dbReference type="SAM" id="MobiDB-lite"/>
    </source>
</evidence>
<name>A0A843XKA4_COLES</name>
<evidence type="ECO:0000313" key="2">
    <source>
        <dbReference type="EMBL" id="MQM19611.1"/>
    </source>
</evidence>